<evidence type="ECO:0000313" key="2">
    <source>
        <dbReference type="EMBL" id="RYO91955.1"/>
    </source>
</evidence>
<keyword evidence="3" id="KW-1185">Reference proteome</keyword>
<evidence type="ECO:0000256" key="1">
    <source>
        <dbReference type="SAM" id="MobiDB-lite"/>
    </source>
</evidence>
<dbReference type="EMBL" id="QJNS01000034">
    <property type="protein sequence ID" value="RYO91955.1"/>
    <property type="molecule type" value="Genomic_DNA"/>
</dbReference>
<dbReference type="Proteomes" id="UP000294003">
    <property type="component" value="Unassembled WGS sequence"/>
</dbReference>
<sequence>MKSYHYSDPYDADVPLDSKHVRSWTSQHAPVTLLTSFGKFDPRLLGLWIMGATPEESTTLQSAGRERRRRGPVGYSIRDRRFSGPSRYRGGIGPGDLEVTDHGLLYQREKGNIL</sequence>
<gene>
    <name evidence="2" type="ORF">DL762_001893</name>
</gene>
<organism evidence="2 3">
    <name type="scientific">Monosporascus cannonballus</name>
    <dbReference type="NCBI Taxonomy" id="155416"/>
    <lineage>
        <taxon>Eukaryota</taxon>
        <taxon>Fungi</taxon>
        <taxon>Dikarya</taxon>
        <taxon>Ascomycota</taxon>
        <taxon>Pezizomycotina</taxon>
        <taxon>Sordariomycetes</taxon>
        <taxon>Xylariomycetidae</taxon>
        <taxon>Xylariales</taxon>
        <taxon>Xylariales incertae sedis</taxon>
        <taxon>Monosporascus</taxon>
    </lineage>
</organism>
<protein>
    <submittedName>
        <fullName evidence="2">Uncharacterized protein</fullName>
    </submittedName>
</protein>
<evidence type="ECO:0000313" key="3">
    <source>
        <dbReference type="Proteomes" id="UP000294003"/>
    </source>
</evidence>
<feature type="region of interest" description="Disordered" evidence="1">
    <location>
        <begin position="56"/>
        <end position="94"/>
    </location>
</feature>
<accession>A0ABY0HF12</accession>
<name>A0ABY0HF12_9PEZI</name>
<reference evidence="2 3" key="1">
    <citation type="submission" date="2018-06" db="EMBL/GenBank/DDBJ databases">
        <title>Complete Genomes of Monosporascus.</title>
        <authorList>
            <person name="Robinson A.J."/>
            <person name="Natvig D.O."/>
        </authorList>
    </citation>
    <scope>NUCLEOTIDE SEQUENCE [LARGE SCALE GENOMIC DNA]</scope>
    <source>
        <strain evidence="2 3">CBS 609.92</strain>
    </source>
</reference>
<proteinExistence type="predicted"/>
<comment type="caution">
    <text evidence="2">The sequence shown here is derived from an EMBL/GenBank/DDBJ whole genome shotgun (WGS) entry which is preliminary data.</text>
</comment>